<dbReference type="RefSeq" id="WP_188852144.1">
    <property type="nucleotide sequence ID" value="NZ_BMJJ01000007.1"/>
</dbReference>
<dbReference type="InterPro" id="IPR007076">
    <property type="entry name" value="TfoX_N"/>
</dbReference>
<keyword evidence="3" id="KW-1185">Reference proteome</keyword>
<gene>
    <name evidence="2" type="ORF">GCM10011335_30290</name>
</gene>
<organism evidence="2 3">
    <name type="scientific">Aureimonas glaciei</name>
    <dbReference type="NCBI Taxonomy" id="1776957"/>
    <lineage>
        <taxon>Bacteria</taxon>
        <taxon>Pseudomonadati</taxon>
        <taxon>Pseudomonadota</taxon>
        <taxon>Alphaproteobacteria</taxon>
        <taxon>Hyphomicrobiales</taxon>
        <taxon>Aurantimonadaceae</taxon>
        <taxon>Aureimonas</taxon>
    </lineage>
</organism>
<dbReference type="EMBL" id="BMJJ01000007">
    <property type="protein sequence ID" value="GGD25294.1"/>
    <property type="molecule type" value="Genomic_DNA"/>
</dbReference>
<dbReference type="Gene3D" id="3.30.1460.30">
    <property type="entry name" value="YgaC/TfoX-N like chaperone"/>
    <property type="match status" value="1"/>
</dbReference>
<protein>
    <submittedName>
        <fullName evidence="2">Competence protein TfoX</fullName>
    </submittedName>
</protein>
<evidence type="ECO:0000259" key="1">
    <source>
        <dbReference type="Pfam" id="PF04993"/>
    </source>
</evidence>
<feature type="domain" description="TfoX N-terminal" evidence="1">
    <location>
        <begin position="8"/>
        <end position="100"/>
    </location>
</feature>
<dbReference type="PANTHER" id="PTHR36121">
    <property type="entry name" value="PROTEIN SXY"/>
    <property type="match status" value="1"/>
</dbReference>
<evidence type="ECO:0000313" key="3">
    <source>
        <dbReference type="Proteomes" id="UP000613160"/>
    </source>
</evidence>
<dbReference type="Pfam" id="PF04993">
    <property type="entry name" value="TfoX_N"/>
    <property type="match status" value="1"/>
</dbReference>
<reference evidence="2" key="2">
    <citation type="submission" date="2020-09" db="EMBL/GenBank/DDBJ databases">
        <authorList>
            <person name="Sun Q."/>
            <person name="Zhou Y."/>
        </authorList>
    </citation>
    <scope>NUCLEOTIDE SEQUENCE</scope>
    <source>
        <strain evidence="2">CGMCC 1.15493</strain>
    </source>
</reference>
<name>A0A917DC95_9HYPH</name>
<proteinExistence type="predicted"/>
<reference evidence="2" key="1">
    <citation type="journal article" date="2014" name="Int. J. Syst. Evol. Microbiol.">
        <title>Complete genome sequence of Corynebacterium casei LMG S-19264T (=DSM 44701T), isolated from a smear-ripened cheese.</title>
        <authorList>
            <consortium name="US DOE Joint Genome Institute (JGI-PGF)"/>
            <person name="Walter F."/>
            <person name="Albersmeier A."/>
            <person name="Kalinowski J."/>
            <person name="Ruckert C."/>
        </authorList>
    </citation>
    <scope>NUCLEOTIDE SEQUENCE</scope>
    <source>
        <strain evidence="2">CGMCC 1.15493</strain>
    </source>
</reference>
<accession>A0A917DC95</accession>
<dbReference type="SUPFAM" id="SSF159894">
    <property type="entry name" value="YgaC/TfoX-N like"/>
    <property type="match status" value="1"/>
</dbReference>
<dbReference type="PANTHER" id="PTHR36121:SF1">
    <property type="entry name" value="PROTEIN SXY"/>
    <property type="match status" value="1"/>
</dbReference>
<dbReference type="InterPro" id="IPR047525">
    <property type="entry name" value="TfoX-like"/>
</dbReference>
<evidence type="ECO:0000313" key="2">
    <source>
        <dbReference type="EMBL" id="GGD25294.1"/>
    </source>
</evidence>
<dbReference type="AlphaFoldDB" id="A0A917DC95"/>
<comment type="caution">
    <text evidence="2">The sequence shown here is derived from an EMBL/GenBank/DDBJ whole genome shotgun (WGS) entry which is preliminary data.</text>
</comment>
<sequence length="118" mass="12949">MDGDLLRELFASLGPIQIRRLFGGQGIYADGLILALVVRGTLMLKADAQSAPAFEAAGSIPWSYERPKGPPVRMPYFTAPDEIFDDPDRATHWVGLALEADRRSAVVKKPSSKAKRPR</sequence>
<dbReference type="Proteomes" id="UP000613160">
    <property type="component" value="Unassembled WGS sequence"/>
</dbReference>